<evidence type="ECO:0000256" key="1">
    <source>
        <dbReference type="SAM" id="MobiDB-lite"/>
    </source>
</evidence>
<dbReference type="OrthoDB" id="8455859at2"/>
<organism evidence="3 4">
    <name type="scientific">Paracoccus chinensis</name>
    <dbReference type="NCBI Taxonomy" id="525640"/>
    <lineage>
        <taxon>Bacteria</taxon>
        <taxon>Pseudomonadati</taxon>
        <taxon>Pseudomonadota</taxon>
        <taxon>Alphaproteobacteria</taxon>
        <taxon>Rhodobacterales</taxon>
        <taxon>Paracoccaceae</taxon>
        <taxon>Paracoccus</taxon>
    </lineage>
</organism>
<gene>
    <name evidence="3" type="ORF">SAMN04487971_11554</name>
</gene>
<evidence type="ECO:0000313" key="3">
    <source>
        <dbReference type="EMBL" id="SDL63067.1"/>
    </source>
</evidence>
<dbReference type="RefSeq" id="WP_090756947.1">
    <property type="nucleotide sequence ID" value="NZ_FNGE01000015.1"/>
</dbReference>
<sequence length="113" mass="11945">MSSHPEVSADLIAALGPPRLVPQLATLGWPEMLGLLGLGLLAGVVAATALSPFLGRRTSTCARIRATRGLPPQERILAIARILGRLPEPLRAPAYGAAPAPSDDRIEQLARRR</sequence>
<keyword evidence="2" id="KW-0472">Membrane</keyword>
<dbReference type="Proteomes" id="UP000199555">
    <property type="component" value="Unassembled WGS sequence"/>
</dbReference>
<accession>A0A1G9LMQ5</accession>
<keyword evidence="2" id="KW-1133">Transmembrane helix</keyword>
<dbReference type="EMBL" id="FNGE01000015">
    <property type="protein sequence ID" value="SDL63067.1"/>
    <property type="molecule type" value="Genomic_DNA"/>
</dbReference>
<evidence type="ECO:0000313" key="4">
    <source>
        <dbReference type="Proteomes" id="UP000199555"/>
    </source>
</evidence>
<protein>
    <submittedName>
        <fullName evidence="3">Uncharacterized protein</fullName>
    </submittedName>
</protein>
<feature type="compositionally biased region" description="Basic and acidic residues" evidence="1">
    <location>
        <begin position="102"/>
        <end position="113"/>
    </location>
</feature>
<keyword evidence="4" id="KW-1185">Reference proteome</keyword>
<dbReference type="STRING" id="525640.SAMN04487971_11554"/>
<feature type="transmembrane region" description="Helical" evidence="2">
    <location>
        <begin position="32"/>
        <end position="55"/>
    </location>
</feature>
<keyword evidence="2" id="KW-0812">Transmembrane</keyword>
<feature type="region of interest" description="Disordered" evidence="1">
    <location>
        <begin position="91"/>
        <end position="113"/>
    </location>
</feature>
<proteinExistence type="predicted"/>
<dbReference type="AlphaFoldDB" id="A0A1G9LMQ5"/>
<name>A0A1G9LMQ5_9RHOB</name>
<reference evidence="4" key="1">
    <citation type="submission" date="2016-10" db="EMBL/GenBank/DDBJ databases">
        <authorList>
            <person name="Varghese N."/>
            <person name="Submissions S."/>
        </authorList>
    </citation>
    <scope>NUCLEOTIDE SEQUENCE [LARGE SCALE GENOMIC DNA]</scope>
    <source>
        <strain evidence="4">CGMCC 1.7655</strain>
    </source>
</reference>
<evidence type="ECO:0000256" key="2">
    <source>
        <dbReference type="SAM" id="Phobius"/>
    </source>
</evidence>